<keyword evidence="2" id="KW-1133">Transmembrane helix</keyword>
<name>A0A0G1IF74_9BACT</name>
<keyword evidence="2" id="KW-0812">Transmembrane</keyword>
<evidence type="ECO:0000313" key="4">
    <source>
        <dbReference type="Proteomes" id="UP000033977"/>
    </source>
</evidence>
<feature type="transmembrane region" description="Helical" evidence="2">
    <location>
        <begin position="12"/>
        <end position="30"/>
    </location>
</feature>
<keyword evidence="2" id="KW-0472">Membrane</keyword>
<protein>
    <submittedName>
        <fullName evidence="3">Uncharacterized protein</fullName>
    </submittedName>
</protein>
<gene>
    <name evidence="3" type="ORF">UW49_C0004G0078</name>
</gene>
<evidence type="ECO:0000256" key="2">
    <source>
        <dbReference type="SAM" id="Phobius"/>
    </source>
</evidence>
<feature type="region of interest" description="Disordered" evidence="1">
    <location>
        <begin position="280"/>
        <end position="300"/>
    </location>
</feature>
<evidence type="ECO:0000256" key="1">
    <source>
        <dbReference type="SAM" id="MobiDB-lite"/>
    </source>
</evidence>
<dbReference type="AlphaFoldDB" id="A0A0G1IF74"/>
<evidence type="ECO:0000313" key="3">
    <source>
        <dbReference type="EMBL" id="KKT57463.1"/>
    </source>
</evidence>
<comment type="caution">
    <text evidence="3">The sequence shown here is derived from an EMBL/GenBank/DDBJ whole genome shotgun (WGS) entry which is preliminary data.</text>
</comment>
<dbReference type="Proteomes" id="UP000033977">
    <property type="component" value="Unassembled WGS sequence"/>
</dbReference>
<proteinExistence type="predicted"/>
<accession>A0A0G1IF74</accession>
<dbReference type="EMBL" id="LCIN01000004">
    <property type="protein sequence ID" value="KKT57463.1"/>
    <property type="molecule type" value="Genomic_DNA"/>
</dbReference>
<reference evidence="3 4" key="1">
    <citation type="journal article" date="2015" name="Nature">
        <title>rRNA introns, odd ribosomes, and small enigmatic genomes across a large radiation of phyla.</title>
        <authorList>
            <person name="Brown C.T."/>
            <person name="Hug L.A."/>
            <person name="Thomas B.C."/>
            <person name="Sharon I."/>
            <person name="Castelle C.J."/>
            <person name="Singh A."/>
            <person name="Wilkins M.J."/>
            <person name="Williams K.H."/>
            <person name="Banfield J.F."/>
        </authorList>
    </citation>
    <scope>NUCLEOTIDE SEQUENCE [LARGE SCALE GENOMIC DNA]</scope>
</reference>
<organism evidence="3 4">
    <name type="scientific">Candidatus Giovannonibacteria bacterium GW2011_GWB1_44_23</name>
    <dbReference type="NCBI Taxonomy" id="1618652"/>
    <lineage>
        <taxon>Bacteria</taxon>
        <taxon>Candidatus Giovannoniibacteriota</taxon>
    </lineage>
</organism>
<sequence length="300" mass="32752">MENEIKQKDSLLPASILASTIILAMVWLYTSGAQDRQNQPQTQPQQKTSEGIVLPVRWGDLGKKMINAGVIDAKRFEEIYANRGGLTKETKELLYGENNGNLKVTSENSGIILNLLWALGLGAKNDILEAGPMTQYGDIGNFASTGGWTITKGGAMDHYSKHVFFELTPEQQALVENVSKNIYRPCCNNPTHFPDCNHGMAMLGLLELLASRGANEKQMYQAALQVNSLWFPEEYSTIARYFASKNQTLSAIDPKEILGLDYSSASGFRRIAALVPQVKSQGGSGCGLEEEQPKSGGCGL</sequence>